<evidence type="ECO:0000313" key="2">
    <source>
        <dbReference type="Proteomes" id="UP000740727"/>
    </source>
</evidence>
<name>A0A965LLD1_9PROT</name>
<dbReference type="EMBL" id="RFXN01000208">
    <property type="protein sequence ID" value="NBR94583.1"/>
    <property type="molecule type" value="Genomic_DNA"/>
</dbReference>
<reference evidence="1" key="1">
    <citation type="submission" date="2018-10" db="EMBL/GenBank/DDBJ databases">
        <title>Iterative Subtractive Binning of Freshwater Chronoseries Metagenomes Recovers Nearly Complete Genomes from over Four Hundred Novel Species.</title>
        <authorList>
            <person name="Rodriguez-R L.M."/>
            <person name="Tsementzi D."/>
            <person name="Luo C."/>
            <person name="Konstantinidis K.T."/>
        </authorList>
    </citation>
    <scope>NUCLEOTIDE SEQUENCE</scope>
    <source>
        <strain evidence="1">WB5_2A_028</strain>
    </source>
</reference>
<accession>A0A965LLD1</accession>
<gene>
    <name evidence="1" type="ORF">EBT44_07195</name>
</gene>
<proteinExistence type="predicted"/>
<sequence length="170" mass="16959">MAAVTRRSYAGAAPACTLTNSITAGDTSALLTGTVTAWNNTASGPFYMVIDPGLATEEKVLVGSRTGSSLSSMTRGVDGTTAASHSAGATCYPVFTAVDADEANRLAAVMTTRGDLLTLNSSGDPARIAIGANGYLLTSNGTDATWAVAPTSGISSGDDSAIVLGSQIFG</sequence>
<dbReference type="AlphaFoldDB" id="A0A965LLD1"/>
<evidence type="ECO:0000313" key="1">
    <source>
        <dbReference type="EMBL" id="NBR94583.1"/>
    </source>
</evidence>
<organism evidence="1 2">
    <name type="scientific">Candidatus Fonsibacter lacus</name>
    <dbReference type="NCBI Taxonomy" id="2576439"/>
    <lineage>
        <taxon>Bacteria</taxon>
        <taxon>Pseudomonadati</taxon>
        <taxon>Pseudomonadota</taxon>
        <taxon>Alphaproteobacteria</taxon>
        <taxon>Candidatus Pelagibacterales</taxon>
        <taxon>Candidatus Pelagibacterales incertae sedis</taxon>
        <taxon>Candidatus Fonsibacter</taxon>
    </lineage>
</organism>
<comment type="caution">
    <text evidence="1">The sequence shown here is derived from an EMBL/GenBank/DDBJ whole genome shotgun (WGS) entry which is preliminary data.</text>
</comment>
<protein>
    <submittedName>
        <fullName evidence="1">Uncharacterized protein</fullName>
    </submittedName>
</protein>
<dbReference type="Proteomes" id="UP000740727">
    <property type="component" value="Unassembled WGS sequence"/>
</dbReference>